<dbReference type="PANTHER" id="PTHR43133">
    <property type="entry name" value="RNA POLYMERASE ECF-TYPE SIGMA FACTO"/>
    <property type="match status" value="1"/>
</dbReference>
<gene>
    <name evidence="7" type="ORF">FGG15_00815</name>
</gene>
<dbReference type="SUPFAM" id="SSF88946">
    <property type="entry name" value="Sigma2 domain of RNA polymerase sigma factors"/>
    <property type="match status" value="1"/>
</dbReference>
<name>A0ABY2WN76_9FLAO</name>
<dbReference type="InterPro" id="IPR039425">
    <property type="entry name" value="RNA_pol_sigma-70-like"/>
</dbReference>
<evidence type="ECO:0000259" key="6">
    <source>
        <dbReference type="Pfam" id="PF08281"/>
    </source>
</evidence>
<comment type="caution">
    <text evidence="7">The sequence shown here is derived from an EMBL/GenBank/DDBJ whole genome shotgun (WGS) entry which is preliminary data.</text>
</comment>
<feature type="domain" description="RNA polymerase sigma factor 70 region 4 type 2" evidence="6">
    <location>
        <begin position="124"/>
        <end position="174"/>
    </location>
</feature>
<evidence type="ECO:0000256" key="1">
    <source>
        <dbReference type="ARBA" id="ARBA00010641"/>
    </source>
</evidence>
<dbReference type="RefSeq" id="WP_138832220.1">
    <property type="nucleotide sequence ID" value="NZ_VCNI01000001.1"/>
</dbReference>
<dbReference type="Gene3D" id="1.10.1740.10">
    <property type="match status" value="1"/>
</dbReference>
<feature type="domain" description="RNA polymerase sigma-70 region 2" evidence="5">
    <location>
        <begin position="39"/>
        <end position="92"/>
    </location>
</feature>
<accession>A0ABY2WN76</accession>
<dbReference type="Pfam" id="PF04542">
    <property type="entry name" value="Sigma70_r2"/>
    <property type="match status" value="1"/>
</dbReference>
<dbReference type="Pfam" id="PF08281">
    <property type="entry name" value="Sigma70_r4_2"/>
    <property type="match status" value="1"/>
</dbReference>
<keyword evidence="2" id="KW-0805">Transcription regulation</keyword>
<keyword evidence="3" id="KW-0731">Sigma factor</keyword>
<evidence type="ECO:0000256" key="4">
    <source>
        <dbReference type="ARBA" id="ARBA00023163"/>
    </source>
</evidence>
<dbReference type="InterPro" id="IPR013325">
    <property type="entry name" value="RNA_pol_sigma_r2"/>
</dbReference>
<evidence type="ECO:0000256" key="2">
    <source>
        <dbReference type="ARBA" id="ARBA00023015"/>
    </source>
</evidence>
<evidence type="ECO:0000259" key="5">
    <source>
        <dbReference type="Pfam" id="PF04542"/>
    </source>
</evidence>
<dbReference type="SUPFAM" id="SSF88659">
    <property type="entry name" value="Sigma3 and sigma4 domains of RNA polymerase sigma factors"/>
    <property type="match status" value="1"/>
</dbReference>
<dbReference type="InterPro" id="IPR036388">
    <property type="entry name" value="WH-like_DNA-bd_sf"/>
</dbReference>
<reference evidence="7 8" key="1">
    <citation type="submission" date="2019-05" db="EMBL/GenBank/DDBJ databases">
        <title>Flagellimonas sp. AsT0115, sp. nov., isolated from a marine red algae, Asparagopsis taxiformis.</title>
        <authorList>
            <person name="Kim J."/>
            <person name="Jeong S.E."/>
            <person name="Jeon C.O."/>
        </authorList>
    </citation>
    <scope>NUCLEOTIDE SEQUENCE [LARGE SCALE GENOMIC DNA]</scope>
    <source>
        <strain evidence="7 8">AsT0115</strain>
    </source>
</reference>
<evidence type="ECO:0000256" key="3">
    <source>
        <dbReference type="ARBA" id="ARBA00023082"/>
    </source>
</evidence>
<dbReference type="PANTHER" id="PTHR43133:SF46">
    <property type="entry name" value="RNA POLYMERASE SIGMA-70 FACTOR ECF SUBFAMILY"/>
    <property type="match status" value="1"/>
</dbReference>
<dbReference type="Proteomes" id="UP000751614">
    <property type="component" value="Unassembled WGS sequence"/>
</dbReference>
<dbReference type="InterPro" id="IPR013249">
    <property type="entry name" value="RNA_pol_sigma70_r4_t2"/>
</dbReference>
<dbReference type="NCBIfam" id="TIGR02937">
    <property type="entry name" value="sigma70-ECF"/>
    <property type="match status" value="1"/>
</dbReference>
<organism evidence="7 8">
    <name type="scientific">Flagellimonas algicola</name>
    <dbReference type="NCBI Taxonomy" id="2583815"/>
    <lineage>
        <taxon>Bacteria</taxon>
        <taxon>Pseudomonadati</taxon>
        <taxon>Bacteroidota</taxon>
        <taxon>Flavobacteriia</taxon>
        <taxon>Flavobacteriales</taxon>
        <taxon>Flavobacteriaceae</taxon>
        <taxon>Flagellimonas</taxon>
    </lineage>
</organism>
<keyword evidence="4" id="KW-0804">Transcription</keyword>
<comment type="similarity">
    <text evidence="1">Belongs to the sigma-70 factor family. ECF subfamily.</text>
</comment>
<dbReference type="Gene3D" id="1.10.10.10">
    <property type="entry name" value="Winged helix-like DNA-binding domain superfamily/Winged helix DNA-binding domain"/>
    <property type="match status" value="1"/>
</dbReference>
<dbReference type="EMBL" id="VCNI01000001">
    <property type="protein sequence ID" value="TMU56112.1"/>
    <property type="molecule type" value="Genomic_DNA"/>
</dbReference>
<dbReference type="InterPro" id="IPR014284">
    <property type="entry name" value="RNA_pol_sigma-70_dom"/>
</dbReference>
<evidence type="ECO:0000313" key="7">
    <source>
        <dbReference type="EMBL" id="TMU56112.1"/>
    </source>
</evidence>
<sequence>MSGTKGKTNKLLLAEFKKGNKKAYRKLFELFWEPMFIRAKSIVLNEDVAKDIVQEIWINLWQKRANLNIIHFEAYIFRSVKYGCFKYLRDNKLNAVHLQVLESLELGRPARVENQHNLEQTQFIIEKSLTELSPRCQQIFRLSRMEAASNEEIAKRLGISKRSVENQMSIALKSIRQNLRLAQSSLTALITFIANL</sequence>
<dbReference type="InterPro" id="IPR013324">
    <property type="entry name" value="RNA_pol_sigma_r3/r4-like"/>
</dbReference>
<keyword evidence="8" id="KW-1185">Reference proteome</keyword>
<protein>
    <submittedName>
        <fullName evidence="7">Sigma-70 family RNA polymerase sigma factor</fullName>
    </submittedName>
</protein>
<proteinExistence type="inferred from homology"/>
<evidence type="ECO:0000313" key="8">
    <source>
        <dbReference type="Proteomes" id="UP000751614"/>
    </source>
</evidence>
<dbReference type="InterPro" id="IPR007627">
    <property type="entry name" value="RNA_pol_sigma70_r2"/>
</dbReference>